<dbReference type="InterPro" id="IPR029063">
    <property type="entry name" value="SAM-dependent_MTases_sf"/>
</dbReference>
<dbReference type="InterPro" id="IPR006027">
    <property type="entry name" value="NusB_RsmB_TIM44"/>
</dbReference>
<dbReference type="GO" id="GO:0008173">
    <property type="term" value="F:RNA methyltransferase activity"/>
    <property type="evidence" value="ECO:0007669"/>
    <property type="project" value="InterPro"/>
</dbReference>
<dbReference type="SUPFAM" id="SSF53335">
    <property type="entry name" value="S-adenosyl-L-methionine-dependent methyltransferases"/>
    <property type="match status" value="1"/>
</dbReference>
<dbReference type="Proteomes" id="UP000295066">
    <property type="component" value="Unassembled WGS sequence"/>
</dbReference>
<reference evidence="7 8" key="1">
    <citation type="submission" date="2019-03" db="EMBL/GenBank/DDBJ databases">
        <title>Genomic Encyclopedia of Type Strains, Phase IV (KMG-IV): sequencing the most valuable type-strain genomes for metagenomic binning, comparative biology and taxonomic classification.</title>
        <authorList>
            <person name="Goeker M."/>
        </authorList>
    </citation>
    <scope>NUCLEOTIDE SEQUENCE [LARGE SCALE GENOMIC DNA]</scope>
    <source>
        <strain evidence="7 8">DSM 25964</strain>
    </source>
</reference>
<feature type="binding site" evidence="5">
    <location>
        <position position="307"/>
    </location>
    <ligand>
        <name>S-adenosyl-L-methionine</name>
        <dbReference type="ChEBI" id="CHEBI:59789"/>
    </ligand>
</feature>
<dbReference type="OrthoDB" id="9810297at2"/>
<name>A0A4R8M6W0_9BACT</name>
<evidence type="ECO:0000256" key="3">
    <source>
        <dbReference type="ARBA" id="ARBA00022691"/>
    </source>
</evidence>
<comment type="caution">
    <text evidence="7">The sequence shown here is derived from an EMBL/GenBank/DDBJ whole genome shotgun (WGS) entry which is preliminary data.</text>
</comment>
<sequence>MRGIEAALFVWREVRAGKFASESIRRIADSLSPGDLTLVSSLVYAALRRQFLWKEIYGRFLRTSPSGLSQSAGDALCIGTAGILELRTFAPRVLVNGLVQEMKKQGDDRGSRIVNAVLRRVAEEGREQMKMIEVSGGLKEQSLISGIPSWVASSWRNTWGEDGKRLLRMMRIRPYSSFRITGVNDRERILGVAREKGIRCWQSPFLSSSVRLAGTFFPPDFPGYGEGLATPQTESSMMVAEVMKKMHKGGPLLEMCSGRGVKTGHISSLFPETPLESIELSPARAKAAERELARTGMRGKVRIITGDALHAPPSFVPSMISLDAPCSGSGTWSRHPESKWRLTPEKLDSLASLQINLLKRAVSLLAPGGIVVYSTCSLLKNENENVVAQVLSEEPGLVELSFPFTGSVFRKGRPWGTYMWPELPWIDGFYMAVIMKKSGGKTVDG</sequence>
<dbReference type="Pfam" id="PF01029">
    <property type="entry name" value="NusB"/>
    <property type="match status" value="1"/>
</dbReference>
<dbReference type="CDD" id="cd02440">
    <property type="entry name" value="AdoMet_MTases"/>
    <property type="match status" value="1"/>
</dbReference>
<accession>A0A4R8M6W0</accession>
<dbReference type="GO" id="GO:0006355">
    <property type="term" value="P:regulation of DNA-templated transcription"/>
    <property type="evidence" value="ECO:0007669"/>
    <property type="project" value="InterPro"/>
</dbReference>
<evidence type="ECO:0000256" key="4">
    <source>
        <dbReference type="ARBA" id="ARBA00022884"/>
    </source>
</evidence>
<dbReference type="SUPFAM" id="SSF48013">
    <property type="entry name" value="NusB-like"/>
    <property type="match status" value="1"/>
</dbReference>
<dbReference type="PANTHER" id="PTHR22807">
    <property type="entry name" value="NOP2 YEAST -RELATED NOL1/NOP2/FMU SUN DOMAIN-CONTAINING"/>
    <property type="match status" value="1"/>
</dbReference>
<dbReference type="PANTHER" id="PTHR22807:SF53">
    <property type="entry name" value="RIBOSOMAL RNA SMALL SUBUNIT METHYLTRANSFERASE B-RELATED"/>
    <property type="match status" value="1"/>
</dbReference>
<comment type="similarity">
    <text evidence="5">Belongs to the class I-like SAM-binding methyltransferase superfamily. RsmB/NOP family.</text>
</comment>
<evidence type="ECO:0000256" key="5">
    <source>
        <dbReference type="PROSITE-ProRule" id="PRU01023"/>
    </source>
</evidence>
<organism evidence="7 8">
    <name type="scientific">Aminivibrio pyruvatiphilus</name>
    <dbReference type="NCBI Taxonomy" id="1005740"/>
    <lineage>
        <taxon>Bacteria</taxon>
        <taxon>Thermotogati</taxon>
        <taxon>Synergistota</taxon>
        <taxon>Synergistia</taxon>
        <taxon>Synergistales</taxon>
        <taxon>Aminobacteriaceae</taxon>
        <taxon>Aminivibrio</taxon>
    </lineage>
</organism>
<dbReference type="PROSITE" id="PS51686">
    <property type="entry name" value="SAM_MT_RSMB_NOP"/>
    <property type="match status" value="1"/>
</dbReference>
<evidence type="ECO:0000313" key="8">
    <source>
        <dbReference type="Proteomes" id="UP000295066"/>
    </source>
</evidence>
<dbReference type="AlphaFoldDB" id="A0A4R8M6W0"/>
<dbReference type="GO" id="GO:0003723">
    <property type="term" value="F:RNA binding"/>
    <property type="evidence" value="ECO:0007669"/>
    <property type="project" value="UniProtKB-UniRule"/>
</dbReference>
<keyword evidence="1 5" id="KW-0489">Methyltransferase</keyword>
<comment type="caution">
    <text evidence="5">Lacks conserved residue(s) required for the propagation of feature annotation.</text>
</comment>
<dbReference type="InterPro" id="IPR023267">
    <property type="entry name" value="RCMT"/>
</dbReference>
<dbReference type="InterPro" id="IPR001678">
    <property type="entry name" value="MeTrfase_RsmB-F_NOP2_dom"/>
</dbReference>
<feature type="binding site" evidence="5">
    <location>
        <position position="323"/>
    </location>
    <ligand>
        <name>S-adenosyl-L-methionine</name>
        <dbReference type="ChEBI" id="CHEBI:59789"/>
    </ligand>
</feature>
<dbReference type="PRINTS" id="PR02008">
    <property type="entry name" value="RCMTFAMILY"/>
</dbReference>
<dbReference type="Pfam" id="PF01189">
    <property type="entry name" value="Methyltr_RsmB-F"/>
    <property type="match status" value="1"/>
</dbReference>
<keyword evidence="4 5" id="KW-0694">RNA-binding</keyword>
<dbReference type="RefSeq" id="WP_133957877.1">
    <property type="nucleotide sequence ID" value="NZ_SORI01000011.1"/>
</dbReference>
<evidence type="ECO:0000256" key="1">
    <source>
        <dbReference type="ARBA" id="ARBA00022603"/>
    </source>
</evidence>
<protein>
    <submittedName>
        <fullName evidence="7">16S rRNA (Cytosine967-C5)-methyltransferase</fullName>
    </submittedName>
</protein>
<dbReference type="EMBL" id="SORI01000011">
    <property type="protein sequence ID" value="TDY59727.1"/>
    <property type="molecule type" value="Genomic_DNA"/>
</dbReference>
<proteinExistence type="inferred from homology"/>
<dbReference type="Gene3D" id="1.10.940.10">
    <property type="entry name" value="NusB-like"/>
    <property type="match status" value="1"/>
</dbReference>
<dbReference type="InterPro" id="IPR035926">
    <property type="entry name" value="NusB-like_sf"/>
</dbReference>
<feature type="domain" description="SAM-dependent MTase RsmB/NOP-type" evidence="6">
    <location>
        <begin position="166"/>
        <end position="437"/>
    </location>
</feature>
<keyword evidence="3 5" id="KW-0949">S-adenosyl-L-methionine</keyword>
<feature type="active site" description="Nucleophile" evidence="5">
    <location>
        <position position="376"/>
    </location>
</feature>
<dbReference type="GO" id="GO:0001510">
    <property type="term" value="P:RNA methylation"/>
    <property type="evidence" value="ECO:0007669"/>
    <property type="project" value="InterPro"/>
</dbReference>
<evidence type="ECO:0000313" key="7">
    <source>
        <dbReference type="EMBL" id="TDY59727.1"/>
    </source>
</evidence>
<keyword evidence="8" id="KW-1185">Reference proteome</keyword>
<evidence type="ECO:0000256" key="2">
    <source>
        <dbReference type="ARBA" id="ARBA00022679"/>
    </source>
</evidence>
<dbReference type="InterPro" id="IPR049560">
    <property type="entry name" value="MeTrfase_RsmB-F_NOP2_cat"/>
</dbReference>
<dbReference type="Gene3D" id="3.40.50.150">
    <property type="entry name" value="Vaccinia Virus protein VP39"/>
    <property type="match status" value="1"/>
</dbReference>
<keyword evidence="2 5" id="KW-0808">Transferase</keyword>
<feature type="binding site" evidence="5">
    <location>
        <position position="279"/>
    </location>
    <ligand>
        <name>S-adenosyl-L-methionine</name>
        <dbReference type="ChEBI" id="CHEBI:59789"/>
    </ligand>
</feature>
<evidence type="ECO:0000259" key="6">
    <source>
        <dbReference type="PROSITE" id="PS51686"/>
    </source>
</evidence>
<gene>
    <name evidence="7" type="ORF">C8D99_11161</name>
</gene>